<proteinExistence type="predicted"/>
<dbReference type="Proteomes" id="UP001066276">
    <property type="component" value="Chromosome 9"/>
</dbReference>
<protein>
    <submittedName>
        <fullName evidence="2">Uncharacterized protein</fullName>
    </submittedName>
</protein>
<dbReference type="AlphaFoldDB" id="A0AAV7MRI3"/>
<name>A0AAV7MRI3_PLEWA</name>
<accession>A0AAV7MRI3</accession>
<comment type="caution">
    <text evidence="2">The sequence shown here is derived from an EMBL/GenBank/DDBJ whole genome shotgun (WGS) entry which is preliminary data.</text>
</comment>
<feature type="region of interest" description="Disordered" evidence="1">
    <location>
        <begin position="54"/>
        <end position="78"/>
    </location>
</feature>
<evidence type="ECO:0000256" key="1">
    <source>
        <dbReference type="SAM" id="MobiDB-lite"/>
    </source>
</evidence>
<sequence length="78" mass="8324">MKLGIPTESDEASGAMVCLRVRLFGPVATAAAHVPVANPPVCYYSLKIDKLAKRKKKPRRAQQAGLALNSAALHEPIS</sequence>
<dbReference type="EMBL" id="JANPWB010000013">
    <property type="protein sequence ID" value="KAJ1105986.1"/>
    <property type="molecule type" value="Genomic_DNA"/>
</dbReference>
<organism evidence="2 3">
    <name type="scientific">Pleurodeles waltl</name>
    <name type="common">Iberian ribbed newt</name>
    <dbReference type="NCBI Taxonomy" id="8319"/>
    <lineage>
        <taxon>Eukaryota</taxon>
        <taxon>Metazoa</taxon>
        <taxon>Chordata</taxon>
        <taxon>Craniata</taxon>
        <taxon>Vertebrata</taxon>
        <taxon>Euteleostomi</taxon>
        <taxon>Amphibia</taxon>
        <taxon>Batrachia</taxon>
        <taxon>Caudata</taxon>
        <taxon>Salamandroidea</taxon>
        <taxon>Salamandridae</taxon>
        <taxon>Pleurodelinae</taxon>
        <taxon>Pleurodeles</taxon>
    </lineage>
</organism>
<evidence type="ECO:0000313" key="2">
    <source>
        <dbReference type="EMBL" id="KAJ1105986.1"/>
    </source>
</evidence>
<keyword evidence="3" id="KW-1185">Reference proteome</keyword>
<reference evidence="2" key="1">
    <citation type="journal article" date="2022" name="bioRxiv">
        <title>Sequencing and chromosome-scale assembly of the giantPleurodeles waltlgenome.</title>
        <authorList>
            <person name="Brown T."/>
            <person name="Elewa A."/>
            <person name="Iarovenko S."/>
            <person name="Subramanian E."/>
            <person name="Araus A.J."/>
            <person name="Petzold A."/>
            <person name="Susuki M."/>
            <person name="Suzuki K.-i.T."/>
            <person name="Hayashi T."/>
            <person name="Toyoda A."/>
            <person name="Oliveira C."/>
            <person name="Osipova E."/>
            <person name="Leigh N.D."/>
            <person name="Simon A."/>
            <person name="Yun M.H."/>
        </authorList>
    </citation>
    <scope>NUCLEOTIDE SEQUENCE</scope>
    <source>
        <strain evidence="2">20211129_DDA</strain>
        <tissue evidence="2">Liver</tissue>
    </source>
</reference>
<evidence type="ECO:0000313" key="3">
    <source>
        <dbReference type="Proteomes" id="UP001066276"/>
    </source>
</evidence>
<gene>
    <name evidence="2" type="ORF">NDU88_003389</name>
</gene>